<dbReference type="Proteomes" id="UP000289440">
    <property type="component" value="Chromosome"/>
</dbReference>
<evidence type="ECO:0000313" key="3">
    <source>
        <dbReference type="Proteomes" id="UP000289440"/>
    </source>
</evidence>
<dbReference type="AlphaFoldDB" id="A0A449A5A3"/>
<dbReference type="KEGG" id="mnu:NCTC10166_00389"/>
<dbReference type="Pfam" id="PF13274">
    <property type="entry name" value="SocA_Panacea"/>
    <property type="match status" value="1"/>
</dbReference>
<feature type="domain" description="Antitoxin SocA-like Panacea" evidence="1">
    <location>
        <begin position="44"/>
        <end position="154"/>
    </location>
</feature>
<organism evidence="2 3">
    <name type="scientific">Mesomycoplasma neurolyticum</name>
    <dbReference type="NCBI Taxonomy" id="2120"/>
    <lineage>
        <taxon>Bacteria</taxon>
        <taxon>Bacillati</taxon>
        <taxon>Mycoplasmatota</taxon>
        <taxon>Mycoplasmoidales</taxon>
        <taxon>Metamycoplasmataceae</taxon>
        <taxon>Mesomycoplasma</taxon>
    </lineage>
</organism>
<dbReference type="InterPro" id="IPR025272">
    <property type="entry name" value="SocA_Panacea"/>
</dbReference>
<evidence type="ECO:0000313" key="2">
    <source>
        <dbReference type="EMBL" id="VEU59418.1"/>
    </source>
</evidence>
<evidence type="ECO:0000259" key="1">
    <source>
        <dbReference type="Pfam" id="PF13274"/>
    </source>
</evidence>
<dbReference type="EMBL" id="LR214951">
    <property type="protein sequence ID" value="VEU59418.1"/>
    <property type="molecule type" value="Genomic_DNA"/>
</dbReference>
<sequence>MTCNIEEIFINNLNGIKAKEFMPFFLKYVKIKNAQFQQDNLWTQKMLFFIHWEYLKKNKKIFFQDEFEAWPYGPTLREIYRKQKTYYGWFYQDKIKDIDFHLIKNADELKDEFIKIFGSLNLNKWTSFEKTFKKFSKYFAFELVNISHELDSWKKTFKPEEHSYYQANENNKINNKLMICDKEI</sequence>
<name>A0A449A5A3_9BACT</name>
<keyword evidence="3" id="KW-1185">Reference proteome</keyword>
<accession>A0A449A5A3</accession>
<gene>
    <name evidence="2" type="ORF">NCTC10166_00389</name>
</gene>
<protein>
    <recommendedName>
        <fullName evidence="1">Antitoxin SocA-like Panacea domain-containing protein</fullName>
    </recommendedName>
</protein>
<proteinExistence type="predicted"/>
<reference evidence="2 3" key="1">
    <citation type="submission" date="2019-01" db="EMBL/GenBank/DDBJ databases">
        <authorList>
            <consortium name="Pathogen Informatics"/>
        </authorList>
    </citation>
    <scope>NUCLEOTIDE SEQUENCE [LARGE SCALE GENOMIC DNA]</scope>
    <source>
        <strain evidence="2 3">NCTC10166</strain>
    </source>
</reference>